<dbReference type="STRING" id="1122133.SAMN02745157_1684"/>
<sequence length="118" mass="13520">MATSPDDLRRIFLALPGVAESTHHGTMSFMVAKRFLGRIRDEDTVFALRCELDERDFLIEIEPEAFFTTDHYRGYPYVLIRLAAIDAERMAPLVERAWRMAAPKRLIASYDQARAAEG</sequence>
<dbReference type="InterPro" id="IPR058532">
    <property type="entry name" value="YjbR/MT2646/Rv2570-like"/>
</dbReference>
<dbReference type="EMBL" id="FQUP01000001">
    <property type="protein sequence ID" value="SHF11747.1"/>
    <property type="molecule type" value="Genomic_DNA"/>
</dbReference>
<reference evidence="1 2" key="1">
    <citation type="submission" date="2016-11" db="EMBL/GenBank/DDBJ databases">
        <authorList>
            <person name="Jaros S."/>
            <person name="Januszkiewicz K."/>
            <person name="Wedrychowicz H."/>
        </authorList>
    </citation>
    <scope>NUCLEOTIDE SEQUENCE [LARGE SCALE GENOMIC DNA]</scope>
    <source>
        <strain evidence="1 2">DSM 19436</strain>
    </source>
</reference>
<protein>
    <recommendedName>
        <fullName evidence="3">YjbR protein</fullName>
    </recommendedName>
</protein>
<dbReference type="SUPFAM" id="SSF142906">
    <property type="entry name" value="YjbR-like"/>
    <property type="match status" value="1"/>
</dbReference>
<evidence type="ECO:0000313" key="2">
    <source>
        <dbReference type="Proteomes" id="UP000184485"/>
    </source>
</evidence>
<dbReference type="Proteomes" id="UP000184485">
    <property type="component" value="Unassembled WGS sequence"/>
</dbReference>
<dbReference type="Pfam" id="PF04237">
    <property type="entry name" value="YjbR"/>
    <property type="match status" value="1"/>
</dbReference>
<gene>
    <name evidence="1" type="ORF">SAMN02745157_1684</name>
</gene>
<proteinExistence type="predicted"/>
<organism evidence="1 2">
    <name type="scientific">Kaistia soli DSM 19436</name>
    <dbReference type="NCBI Taxonomy" id="1122133"/>
    <lineage>
        <taxon>Bacteria</taxon>
        <taxon>Pseudomonadati</taxon>
        <taxon>Pseudomonadota</taxon>
        <taxon>Alphaproteobacteria</taxon>
        <taxon>Hyphomicrobiales</taxon>
        <taxon>Kaistiaceae</taxon>
        <taxon>Kaistia</taxon>
    </lineage>
</organism>
<dbReference type="RefSeq" id="WP_073052210.1">
    <property type="nucleotide sequence ID" value="NZ_FQUP01000001.1"/>
</dbReference>
<dbReference type="InterPro" id="IPR038056">
    <property type="entry name" value="YjbR-like_sf"/>
</dbReference>
<accession>A0A1M4Z1S2</accession>
<dbReference type="Gene3D" id="3.90.1150.30">
    <property type="match status" value="1"/>
</dbReference>
<name>A0A1M4Z1S2_9HYPH</name>
<keyword evidence="2" id="KW-1185">Reference proteome</keyword>
<evidence type="ECO:0008006" key="3">
    <source>
        <dbReference type="Google" id="ProtNLM"/>
    </source>
</evidence>
<evidence type="ECO:0000313" key="1">
    <source>
        <dbReference type="EMBL" id="SHF11747.1"/>
    </source>
</evidence>
<dbReference type="AlphaFoldDB" id="A0A1M4Z1S2"/>